<sequence>MSINGQYHIVILRILKNPPTTIKPRTTNTQADQMSNTPDPQTRPFNSKHPKRRQWTEQRPTKPETGFAPGLKAYYVCSITLIVFLLLPAIGHCAATITDMNQTFITTSDDSRMLIVTCTVQTDKATESPALQVKVFDDTGKTLSKHTSYGGRYYDKAVLSQLSLLAATAAVCSPIPKPVKPNTKRIYQILLPYPREYTIKLDVSLLTEAKPTPAPPLAPPAPNAGSGSIHTDGLYLQKAFAPFTVDESVDTLFREYPEDVLATSQPQTYEPEERHSPAPVPQPGTGSRFEEADNLLEGYGIVPYWELVAFGWSIEKTNKELAKHALTSYKNNSLVVTACTENICDYRLKDKLKNSKSIGFLFLNKKLHAMTVDISTRDMVRRRSLLQALATLYGGTIWSRTRGPEMGNDVSRLEYMAETSGFTMKTAGNKLRIISTGTNKN</sequence>
<dbReference type="Proteomes" id="UP001385389">
    <property type="component" value="Chromosome"/>
</dbReference>
<proteinExistence type="predicted"/>
<gene>
    <name evidence="3" type="ORF">V8V93_16530</name>
</gene>
<feature type="region of interest" description="Disordered" evidence="1">
    <location>
        <begin position="263"/>
        <end position="289"/>
    </location>
</feature>
<name>A0ABZ2IXJ0_9BACT</name>
<feature type="transmembrane region" description="Helical" evidence="2">
    <location>
        <begin position="73"/>
        <end position="91"/>
    </location>
</feature>
<evidence type="ECO:0000313" key="3">
    <source>
        <dbReference type="EMBL" id="WWX22037.1"/>
    </source>
</evidence>
<keyword evidence="2" id="KW-0812">Transmembrane</keyword>
<dbReference type="RefSeq" id="WP_338667716.1">
    <property type="nucleotide sequence ID" value="NZ_CP146609.1"/>
</dbReference>
<keyword evidence="4" id="KW-1185">Reference proteome</keyword>
<organism evidence="3 4">
    <name type="scientific">Pseudodesulfovibrio methanolicus</name>
    <dbReference type="NCBI Taxonomy" id="3126690"/>
    <lineage>
        <taxon>Bacteria</taxon>
        <taxon>Pseudomonadati</taxon>
        <taxon>Thermodesulfobacteriota</taxon>
        <taxon>Desulfovibrionia</taxon>
        <taxon>Desulfovibrionales</taxon>
        <taxon>Desulfovibrionaceae</taxon>
    </lineage>
</organism>
<keyword evidence="2" id="KW-1133">Transmembrane helix</keyword>
<protein>
    <submittedName>
        <fullName evidence="3">Uncharacterized protein</fullName>
    </submittedName>
</protein>
<keyword evidence="2" id="KW-0472">Membrane</keyword>
<evidence type="ECO:0000256" key="1">
    <source>
        <dbReference type="SAM" id="MobiDB-lite"/>
    </source>
</evidence>
<dbReference type="EMBL" id="CP146609">
    <property type="protein sequence ID" value="WWX22037.1"/>
    <property type="molecule type" value="Genomic_DNA"/>
</dbReference>
<evidence type="ECO:0000256" key="2">
    <source>
        <dbReference type="SAM" id="Phobius"/>
    </source>
</evidence>
<reference evidence="3 4" key="1">
    <citation type="submission" date="2024-03" db="EMBL/GenBank/DDBJ databases">
        <title>Phenotype and Genome Characterization of a Sulfate-Reducing Bacterium Pseudodesulfovibrio sp. strain 5S69, isolated from Petroleum Reservoir in Tatarstan (Russia).</title>
        <authorList>
            <person name="Bidzhieva S.K."/>
            <person name="Kadnikov V."/>
            <person name="Tourova T.P."/>
            <person name="Samigullina S.R."/>
            <person name="Sokolova D.S."/>
            <person name="Poltaraus A.B."/>
            <person name="Avtukh A.N."/>
            <person name="Tereshina V.M."/>
            <person name="Mardanov A.V."/>
            <person name="Nazina T.N."/>
        </authorList>
    </citation>
    <scope>NUCLEOTIDE SEQUENCE [LARGE SCALE GENOMIC DNA]</scope>
    <source>
        <strain evidence="3 4">5S69</strain>
    </source>
</reference>
<feature type="compositionally biased region" description="Polar residues" evidence="1">
    <location>
        <begin position="20"/>
        <end position="45"/>
    </location>
</feature>
<feature type="region of interest" description="Disordered" evidence="1">
    <location>
        <begin position="20"/>
        <end position="64"/>
    </location>
</feature>
<accession>A0ABZ2IXJ0</accession>
<evidence type="ECO:0000313" key="4">
    <source>
        <dbReference type="Proteomes" id="UP001385389"/>
    </source>
</evidence>